<keyword evidence="2" id="KW-0058">Aromatic hydrocarbons catabolism</keyword>
<evidence type="ECO:0000259" key="12">
    <source>
        <dbReference type="PROSITE" id="PS50113"/>
    </source>
</evidence>
<dbReference type="Pfam" id="PF00989">
    <property type="entry name" value="PAS"/>
    <property type="match status" value="2"/>
</dbReference>
<dbReference type="CDD" id="cd02205">
    <property type="entry name" value="CBS_pair_SF"/>
    <property type="match status" value="1"/>
</dbReference>
<dbReference type="InterPro" id="IPR058031">
    <property type="entry name" value="AAA_lid_NorR"/>
</dbReference>
<dbReference type="Pfam" id="PF25601">
    <property type="entry name" value="AAA_lid_14"/>
    <property type="match status" value="1"/>
</dbReference>
<dbReference type="Proteomes" id="UP000321157">
    <property type="component" value="Unassembled WGS sequence"/>
</dbReference>
<dbReference type="Gene3D" id="3.30.450.20">
    <property type="entry name" value="PAS domain"/>
    <property type="match status" value="2"/>
</dbReference>
<feature type="domain" description="CBS" evidence="13">
    <location>
        <begin position="7"/>
        <end position="63"/>
    </location>
</feature>
<evidence type="ECO:0000256" key="8">
    <source>
        <dbReference type="PROSITE-ProRule" id="PRU00703"/>
    </source>
</evidence>
<dbReference type="PANTHER" id="PTHR32071">
    <property type="entry name" value="TRANSCRIPTIONAL REGULATORY PROTEIN"/>
    <property type="match status" value="1"/>
</dbReference>
<dbReference type="Pfam" id="PF00158">
    <property type="entry name" value="Sigma54_activat"/>
    <property type="match status" value="1"/>
</dbReference>
<keyword evidence="5" id="KW-0238">DNA-binding</keyword>
<reference evidence="14 15" key="1">
    <citation type="submission" date="2019-07" db="EMBL/GenBank/DDBJ databases">
        <title>Whole genome shotgun sequence of Aneurinibacillus danicus NBRC 102444.</title>
        <authorList>
            <person name="Hosoyama A."/>
            <person name="Uohara A."/>
            <person name="Ohji S."/>
            <person name="Ichikawa N."/>
        </authorList>
    </citation>
    <scope>NUCLEOTIDE SEQUENCE [LARGE SCALE GENOMIC DNA]</scope>
    <source>
        <strain evidence="14 15">NBRC 102444</strain>
    </source>
</reference>
<evidence type="ECO:0000259" key="13">
    <source>
        <dbReference type="PROSITE" id="PS51371"/>
    </source>
</evidence>
<dbReference type="InterPro" id="IPR025662">
    <property type="entry name" value="Sigma_54_int_dom_ATP-bd_1"/>
</dbReference>
<dbReference type="EMBL" id="BJXX01000013">
    <property type="protein sequence ID" value="GEN32770.1"/>
    <property type="molecule type" value="Genomic_DNA"/>
</dbReference>
<keyword evidence="6" id="KW-0804">Transcription</keyword>
<evidence type="ECO:0000313" key="15">
    <source>
        <dbReference type="Proteomes" id="UP000321157"/>
    </source>
</evidence>
<feature type="domain" description="Sigma-54 factor interaction" evidence="10">
    <location>
        <begin position="390"/>
        <end position="619"/>
    </location>
</feature>
<protein>
    <recommendedName>
        <fullName evidence="7">HTH-type transcriptional regulatory protein TyrR</fullName>
    </recommendedName>
</protein>
<comment type="caution">
    <text evidence="14">The sequence shown here is derived from an EMBL/GenBank/DDBJ whole genome shotgun (WGS) entry which is preliminary data.</text>
</comment>
<organism evidence="14 15">
    <name type="scientific">Aneurinibacillus danicus</name>
    <dbReference type="NCBI Taxonomy" id="267746"/>
    <lineage>
        <taxon>Bacteria</taxon>
        <taxon>Bacillati</taxon>
        <taxon>Bacillota</taxon>
        <taxon>Bacilli</taxon>
        <taxon>Bacillales</taxon>
        <taxon>Paenibacillaceae</taxon>
        <taxon>Aneurinibacillus group</taxon>
        <taxon>Aneurinibacillus</taxon>
    </lineage>
</organism>
<dbReference type="SUPFAM" id="SSF55785">
    <property type="entry name" value="PYP-like sensor domain (PAS domain)"/>
    <property type="match status" value="2"/>
</dbReference>
<dbReference type="PANTHER" id="PTHR32071:SF57">
    <property type="entry name" value="C4-DICARBOXYLATE TRANSPORT TRANSCRIPTIONAL REGULATORY PROTEIN DCTD"/>
    <property type="match status" value="1"/>
</dbReference>
<dbReference type="Pfam" id="PF00571">
    <property type="entry name" value="CBS"/>
    <property type="match status" value="2"/>
</dbReference>
<evidence type="ECO:0000259" key="10">
    <source>
        <dbReference type="PROSITE" id="PS50045"/>
    </source>
</evidence>
<evidence type="ECO:0000256" key="6">
    <source>
        <dbReference type="ARBA" id="ARBA00023163"/>
    </source>
</evidence>
<dbReference type="PROSITE" id="PS50113">
    <property type="entry name" value="PAC"/>
    <property type="match status" value="1"/>
</dbReference>
<dbReference type="SUPFAM" id="SSF54631">
    <property type="entry name" value="CBS-domain pair"/>
    <property type="match status" value="1"/>
</dbReference>
<dbReference type="InterPro" id="IPR000644">
    <property type="entry name" value="CBS_dom"/>
</dbReference>
<accession>A0A511V1J6</accession>
<dbReference type="Gene3D" id="3.40.50.300">
    <property type="entry name" value="P-loop containing nucleotide triphosphate hydrolases"/>
    <property type="match status" value="1"/>
</dbReference>
<dbReference type="PROSITE" id="PS00688">
    <property type="entry name" value="SIGMA54_INTERACT_3"/>
    <property type="match status" value="1"/>
</dbReference>
<dbReference type="PROSITE" id="PS50045">
    <property type="entry name" value="SIGMA54_INTERACT_4"/>
    <property type="match status" value="1"/>
</dbReference>
<dbReference type="InterPro" id="IPR025943">
    <property type="entry name" value="Sigma_54_int_dom_ATP-bd_2"/>
</dbReference>
<dbReference type="Gene3D" id="3.10.580.10">
    <property type="entry name" value="CBS-domain"/>
    <property type="match status" value="1"/>
</dbReference>
<dbReference type="GO" id="GO:0005524">
    <property type="term" value="F:ATP binding"/>
    <property type="evidence" value="ECO:0007669"/>
    <property type="project" value="UniProtKB-KW"/>
</dbReference>
<dbReference type="NCBIfam" id="TIGR00229">
    <property type="entry name" value="sensory_box"/>
    <property type="match status" value="2"/>
</dbReference>
<evidence type="ECO:0000256" key="7">
    <source>
        <dbReference type="ARBA" id="ARBA00029500"/>
    </source>
</evidence>
<dbReference type="InterPro" id="IPR027417">
    <property type="entry name" value="P-loop_NTPase"/>
</dbReference>
<dbReference type="InterPro" id="IPR035965">
    <property type="entry name" value="PAS-like_dom_sf"/>
</dbReference>
<dbReference type="CDD" id="cd00009">
    <property type="entry name" value="AAA"/>
    <property type="match status" value="1"/>
</dbReference>
<evidence type="ECO:0000259" key="11">
    <source>
        <dbReference type="PROSITE" id="PS50112"/>
    </source>
</evidence>
<dbReference type="SMART" id="SM00382">
    <property type="entry name" value="AAA"/>
    <property type="match status" value="1"/>
</dbReference>
<name>A0A511V1J6_9BACL</name>
<evidence type="ECO:0000256" key="5">
    <source>
        <dbReference type="ARBA" id="ARBA00023125"/>
    </source>
</evidence>
<dbReference type="InterPro" id="IPR013767">
    <property type="entry name" value="PAS_fold"/>
</dbReference>
<keyword evidence="4" id="KW-0805">Transcription regulation</keyword>
<dbReference type="PROSITE" id="PS00675">
    <property type="entry name" value="SIGMA54_INTERACT_1"/>
    <property type="match status" value="1"/>
</dbReference>
<evidence type="ECO:0000313" key="14">
    <source>
        <dbReference type="EMBL" id="GEN32770.1"/>
    </source>
</evidence>
<dbReference type="CDD" id="cd00130">
    <property type="entry name" value="PAS"/>
    <property type="match status" value="2"/>
</dbReference>
<dbReference type="Pfam" id="PF18024">
    <property type="entry name" value="HTH_50"/>
    <property type="match status" value="1"/>
</dbReference>
<dbReference type="Gene3D" id="1.10.8.60">
    <property type="match status" value="1"/>
</dbReference>
<evidence type="ECO:0000256" key="1">
    <source>
        <dbReference type="ARBA" id="ARBA00022741"/>
    </source>
</evidence>
<evidence type="ECO:0000256" key="2">
    <source>
        <dbReference type="ARBA" id="ARBA00022797"/>
    </source>
</evidence>
<dbReference type="PROSITE" id="PS50112">
    <property type="entry name" value="PAS"/>
    <property type="match status" value="2"/>
</dbReference>
<evidence type="ECO:0000256" key="4">
    <source>
        <dbReference type="ARBA" id="ARBA00023015"/>
    </source>
</evidence>
<keyword evidence="8" id="KW-0129">CBS domain</keyword>
<dbReference type="NCBIfam" id="TIGR04381">
    <property type="entry name" value="HTH_TypR"/>
    <property type="match status" value="1"/>
</dbReference>
<feature type="domain" description="PAS" evidence="11">
    <location>
        <begin position="126"/>
        <end position="178"/>
    </location>
</feature>
<sequence length="717" mass="80485">MKVRDYMTANPIVLYKEETISRAASLLLENRIDGLPVVDEAYKLIGLLTKSHVFRAMKNHLPEETPVGTLMQTRLVTLYDDQQIYEDWDEELEAGRLPVIDRSGTLVGILTRTDILRAFEHQTRKTISQLDAILQSTYHGIVAVDLKGHVLSINQAAERLLGISSQKDMLRTSIDELVSDKPLLNLLLSLEKKQMVRLDYDGRKLLINHTPIVTDEGKKIGMASVMQDITELEVISEELTAVQKLNRELDTIIESSHDGIVVTDRSGVIRHFNQAFSRMTGVPAHEAIGRQEEELERRGIISQAVSKLVVEKKKRVSVIQHVANGSVLLSTGTPILDDETGEILQIVMNCRDLSQLNQVKAELEEAKQLSERYHSELEVLRAQQMEIEGVVAESEEMRNILQMCMRIAPVDTSILILGESGVGKGVLAKLIHQRSDRARGPFISINCGAIPGNLLESELFGYAPGAFTGAQQKGKPGLIELADGGTLFLDEIGELPLDLQVKLLTVLQEKLVTRIGDVKERAVDFRLVAATNANLLERVQAGTFREDLYYRINVVPIEVPPLRKRKEDLFPMIRYFLGKFNAKHHVDKRISYESLELMQAYAWPGNVRELENIIERLVVTTVAPVIDVQHLPKMMLDGQTPSVAFPVERRQEAGQADEKTVYSTASVPATPAQEKERLLSLYEKYQSTRKVAKILGVHQSTVVRRLNKYGIRKKNDA</sequence>
<evidence type="ECO:0000256" key="9">
    <source>
        <dbReference type="SAM" id="Coils"/>
    </source>
</evidence>
<dbReference type="InterPro" id="IPR000014">
    <property type="entry name" value="PAS"/>
</dbReference>
<dbReference type="GO" id="GO:0006355">
    <property type="term" value="P:regulation of DNA-templated transcription"/>
    <property type="evidence" value="ECO:0007669"/>
    <property type="project" value="InterPro"/>
</dbReference>
<dbReference type="InterPro" id="IPR046342">
    <property type="entry name" value="CBS_dom_sf"/>
</dbReference>
<dbReference type="InterPro" id="IPR009057">
    <property type="entry name" value="Homeodomain-like_sf"/>
</dbReference>
<keyword evidence="1" id="KW-0547">Nucleotide-binding</keyword>
<dbReference type="Gene3D" id="1.10.10.60">
    <property type="entry name" value="Homeodomain-like"/>
    <property type="match status" value="1"/>
</dbReference>
<feature type="coiled-coil region" evidence="9">
    <location>
        <begin position="356"/>
        <end position="383"/>
    </location>
</feature>
<keyword evidence="3" id="KW-0067">ATP-binding</keyword>
<dbReference type="InterPro" id="IPR025944">
    <property type="entry name" value="Sigma_54_int_dom_CS"/>
</dbReference>
<dbReference type="PROSITE" id="PS00676">
    <property type="entry name" value="SIGMA54_INTERACT_2"/>
    <property type="match status" value="1"/>
</dbReference>
<dbReference type="InterPro" id="IPR000700">
    <property type="entry name" value="PAS-assoc_C"/>
</dbReference>
<dbReference type="FunFam" id="3.40.50.300:FF:000006">
    <property type="entry name" value="DNA-binding transcriptional regulator NtrC"/>
    <property type="match status" value="1"/>
</dbReference>
<dbReference type="InterPro" id="IPR003593">
    <property type="entry name" value="AAA+_ATPase"/>
</dbReference>
<feature type="domain" description="PAC" evidence="12">
    <location>
        <begin position="189"/>
        <end position="241"/>
    </location>
</feature>
<dbReference type="InterPro" id="IPR002078">
    <property type="entry name" value="Sigma_54_int"/>
</dbReference>
<dbReference type="GO" id="GO:0003677">
    <property type="term" value="F:DNA binding"/>
    <property type="evidence" value="ECO:0007669"/>
    <property type="project" value="UniProtKB-KW"/>
</dbReference>
<keyword evidence="9" id="KW-0175">Coiled coil</keyword>
<dbReference type="PROSITE" id="PS51371">
    <property type="entry name" value="CBS"/>
    <property type="match status" value="1"/>
</dbReference>
<evidence type="ECO:0000256" key="3">
    <source>
        <dbReference type="ARBA" id="ARBA00022840"/>
    </source>
</evidence>
<gene>
    <name evidence="14" type="ORF">ADA01nite_02300</name>
</gene>
<dbReference type="SMART" id="SM00091">
    <property type="entry name" value="PAS"/>
    <property type="match status" value="2"/>
</dbReference>
<keyword evidence="15" id="KW-1185">Reference proteome</keyword>
<dbReference type="InterPro" id="IPR030828">
    <property type="entry name" value="HTH_TyrR"/>
</dbReference>
<dbReference type="SUPFAM" id="SSF52540">
    <property type="entry name" value="P-loop containing nucleoside triphosphate hydrolases"/>
    <property type="match status" value="1"/>
</dbReference>
<dbReference type="AlphaFoldDB" id="A0A511V1J6"/>
<dbReference type="SMART" id="SM00116">
    <property type="entry name" value="CBS"/>
    <property type="match status" value="2"/>
</dbReference>
<feature type="domain" description="PAS" evidence="11">
    <location>
        <begin position="245"/>
        <end position="291"/>
    </location>
</feature>
<proteinExistence type="predicted"/>
<dbReference type="SUPFAM" id="SSF46689">
    <property type="entry name" value="Homeodomain-like"/>
    <property type="match status" value="1"/>
</dbReference>